<proteinExistence type="predicted"/>
<evidence type="ECO:0000313" key="2">
    <source>
        <dbReference type="EMBL" id="CAF0929651.1"/>
    </source>
</evidence>
<dbReference type="Proteomes" id="UP000677228">
    <property type="component" value="Unassembled WGS sequence"/>
</dbReference>
<reference evidence="3" key="1">
    <citation type="submission" date="2021-02" db="EMBL/GenBank/DDBJ databases">
        <authorList>
            <person name="Nowell W R."/>
        </authorList>
    </citation>
    <scope>NUCLEOTIDE SEQUENCE</scope>
</reference>
<protein>
    <submittedName>
        <fullName evidence="3">Uncharacterized protein</fullName>
    </submittedName>
</protein>
<dbReference type="Proteomes" id="UP000682733">
    <property type="component" value="Unassembled WGS sequence"/>
</dbReference>
<feature type="compositionally biased region" description="Basic residues" evidence="1">
    <location>
        <begin position="281"/>
        <end position="304"/>
    </location>
</feature>
<name>A0A8S2I142_9BILA</name>
<dbReference type="EMBL" id="CAJNOK010004210">
    <property type="protein sequence ID" value="CAF0929651.1"/>
    <property type="molecule type" value="Genomic_DNA"/>
</dbReference>
<dbReference type="EMBL" id="CAJOBA010004212">
    <property type="protein sequence ID" value="CAF3706431.1"/>
    <property type="molecule type" value="Genomic_DNA"/>
</dbReference>
<dbReference type="AlphaFoldDB" id="A0A8S2I142"/>
<organism evidence="3 4">
    <name type="scientific">Didymodactylos carnosus</name>
    <dbReference type="NCBI Taxonomy" id="1234261"/>
    <lineage>
        <taxon>Eukaryota</taxon>
        <taxon>Metazoa</taxon>
        <taxon>Spiralia</taxon>
        <taxon>Gnathifera</taxon>
        <taxon>Rotifera</taxon>
        <taxon>Eurotatoria</taxon>
        <taxon>Bdelloidea</taxon>
        <taxon>Philodinida</taxon>
        <taxon>Philodinidae</taxon>
        <taxon>Didymodactylos</taxon>
    </lineage>
</organism>
<evidence type="ECO:0000313" key="4">
    <source>
        <dbReference type="Proteomes" id="UP000682733"/>
    </source>
</evidence>
<feature type="compositionally biased region" description="Low complexity" evidence="1">
    <location>
        <begin position="218"/>
        <end position="241"/>
    </location>
</feature>
<evidence type="ECO:0000313" key="3">
    <source>
        <dbReference type="EMBL" id="CAF3706431.1"/>
    </source>
</evidence>
<feature type="compositionally biased region" description="Acidic residues" evidence="1">
    <location>
        <begin position="255"/>
        <end position="269"/>
    </location>
</feature>
<evidence type="ECO:0000256" key="1">
    <source>
        <dbReference type="SAM" id="MobiDB-lite"/>
    </source>
</evidence>
<gene>
    <name evidence="2" type="ORF">OVA965_LOCUS11077</name>
    <name evidence="3" type="ORF">TMI583_LOCUS11073</name>
</gene>
<comment type="caution">
    <text evidence="3">The sequence shown here is derived from an EMBL/GenBank/DDBJ whole genome shotgun (WGS) entry which is preliminary data.</text>
</comment>
<sequence>MSSKLFLDTSLLQDDIMTYNNNRFYEIIDQLVGQDISDLIKLQAIPNIPSLLLVNDIFEVLNLDCDDVNDIRSRITFKLCDGKFVVKEGFKSSYNYLIQLFKKKCDEHSKATHSKDKRLQIQTTLPSDNAESISLSSIAITSSNISTALASPTETQHRKYIKMTIDEWYDKNEQSLSLDNSKLDEPDNYKLVITNINGTLDVSITCYDKCTMIKSKQQQKLSNDNNNNQNDTNDNEQQQQSPGTNTNEKQNDDTITSDEQENNNDNDSDIEIKRPSLSTSKSRKRPRAVPVRRRSERPKRRQRS</sequence>
<accession>A0A8S2I142</accession>
<feature type="region of interest" description="Disordered" evidence="1">
    <location>
        <begin position="218"/>
        <end position="304"/>
    </location>
</feature>